<protein>
    <submittedName>
        <fullName evidence="1">Uncharacterized protein</fullName>
    </submittedName>
</protein>
<evidence type="ECO:0000313" key="1">
    <source>
        <dbReference type="EMBL" id="KIG19237.1"/>
    </source>
</evidence>
<sequence length="163" mass="18029">MPMPASYELFVDRELFVVRWRNPTEEGAHALALEVEKQHREIGVPLVFVFVVGSDCPPPSKQTAEVMLRRHERVYDITQTVRAVVLGGSLRQTVMRSVMTAMTLAAGLRGQPFAVDKTMEELARVVQHMLGRDADQLLRAMVANGIINTDEAGLTVQDAAESA</sequence>
<dbReference type="Proteomes" id="UP000031599">
    <property type="component" value="Unassembled WGS sequence"/>
</dbReference>
<proteinExistence type="predicted"/>
<accession>A0A0C2DHU7</accession>
<organism evidence="1 2">
    <name type="scientific">Enhygromyxa salina</name>
    <dbReference type="NCBI Taxonomy" id="215803"/>
    <lineage>
        <taxon>Bacteria</taxon>
        <taxon>Pseudomonadati</taxon>
        <taxon>Myxococcota</taxon>
        <taxon>Polyangia</taxon>
        <taxon>Nannocystales</taxon>
        <taxon>Nannocystaceae</taxon>
        <taxon>Enhygromyxa</taxon>
    </lineage>
</organism>
<evidence type="ECO:0000313" key="2">
    <source>
        <dbReference type="Proteomes" id="UP000031599"/>
    </source>
</evidence>
<reference evidence="1 2" key="1">
    <citation type="submission" date="2014-12" db="EMBL/GenBank/DDBJ databases">
        <title>Genome assembly of Enhygromyxa salina DSM 15201.</title>
        <authorList>
            <person name="Sharma G."/>
            <person name="Subramanian S."/>
        </authorList>
    </citation>
    <scope>NUCLEOTIDE SEQUENCE [LARGE SCALE GENOMIC DNA]</scope>
    <source>
        <strain evidence="1 2">DSM 15201</strain>
    </source>
</reference>
<dbReference type="AlphaFoldDB" id="A0A0C2DHU7"/>
<name>A0A0C2DHU7_9BACT</name>
<dbReference type="EMBL" id="JMCC02000003">
    <property type="protein sequence ID" value="KIG19237.1"/>
    <property type="molecule type" value="Genomic_DNA"/>
</dbReference>
<comment type="caution">
    <text evidence="1">The sequence shown here is derived from an EMBL/GenBank/DDBJ whole genome shotgun (WGS) entry which is preliminary data.</text>
</comment>
<gene>
    <name evidence="1" type="ORF">DB30_03793</name>
</gene>